<evidence type="ECO:0000256" key="2">
    <source>
        <dbReference type="SAM" id="MobiDB-lite"/>
    </source>
</evidence>
<reference evidence="4 5" key="1">
    <citation type="submission" date="2019-02" db="EMBL/GenBank/DDBJ databases">
        <title>Genome sequencing of the rare red list fungi Phellinidium pouzarii.</title>
        <authorList>
            <person name="Buettner E."/>
            <person name="Kellner H."/>
        </authorList>
    </citation>
    <scope>NUCLEOTIDE SEQUENCE [LARGE SCALE GENOMIC DNA]</scope>
    <source>
        <strain evidence="4 5">DSM 108285</strain>
    </source>
</reference>
<dbReference type="SUPFAM" id="SSF56112">
    <property type="entry name" value="Protein kinase-like (PK-like)"/>
    <property type="match status" value="1"/>
</dbReference>
<feature type="binding site" evidence="1">
    <location>
        <position position="46"/>
    </location>
    <ligand>
        <name>ATP</name>
        <dbReference type="ChEBI" id="CHEBI:30616"/>
    </ligand>
</feature>
<protein>
    <recommendedName>
        <fullName evidence="3">Protein kinase domain-containing protein</fullName>
    </recommendedName>
</protein>
<dbReference type="PROSITE" id="PS00107">
    <property type="entry name" value="PROTEIN_KINASE_ATP"/>
    <property type="match status" value="1"/>
</dbReference>
<dbReference type="Pfam" id="PF00069">
    <property type="entry name" value="Pkinase"/>
    <property type="match status" value="1"/>
</dbReference>
<name>A0A4V3XC54_9AGAM</name>
<keyword evidence="1" id="KW-0547">Nucleotide-binding</keyword>
<accession>A0A4V3XC54</accession>
<keyword evidence="5" id="KW-1185">Reference proteome</keyword>
<dbReference type="OrthoDB" id="5979581at2759"/>
<keyword evidence="1" id="KW-0067">ATP-binding</keyword>
<dbReference type="AlphaFoldDB" id="A0A4V3XC54"/>
<dbReference type="InterPro" id="IPR050235">
    <property type="entry name" value="CK1_Ser-Thr_kinase"/>
</dbReference>
<evidence type="ECO:0000256" key="1">
    <source>
        <dbReference type="PROSITE-ProRule" id="PRU10141"/>
    </source>
</evidence>
<dbReference type="EMBL" id="SGPK01000336">
    <property type="protein sequence ID" value="THH04513.1"/>
    <property type="molecule type" value="Genomic_DNA"/>
</dbReference>
<evidence type="ECO:0000313" key="4">
    <source>
        <dbReference type="EMBL" id="THH04513.1"/>
    </source>
</evidence>
<organism evidence="4 5">
    <name type="scientific">Phellinidium pouzarii</name>
    <dbReference type="NCBI Taxonomy" id="167371"/>
    <lineage>
        <taxon>Eukaryota</taxon>
        <taxon>Fungi</taxon>
        <taxon>Dikarya</taxon>
        <taxon>Basidiomycota</taxon>
        <taxon>Agaricomycotina</taxon>
        <taxon>Agaricomycetes</taxon>
        <taxon>Hymenochaetales</taxon>
        <taxon>Hymenochaetaceae</taxon>
        <taxon>Phellinidium</taxon>
    </lineage>
</organism>
<evidence type="ECO:0000259" key="3">
    <source>
        <dbReference type="PROSITE" id="PS50011"/>
    </source>
</evidence>
<dbReference type="SMART" id="SM00220">
    <property type="entry name" value="S_TKc"/>
    <property type="match status" value="1"/>
</dbReference>
<feature type="domain" description="Protein kinase" evidence="3">
    <location>
        <begin position="17"/>
        <end position="283"/>
    </location>
</feature>
<dbReference type="Gene3D" id="1.10.510.10">
    <property type="entry name" value="Transferase(Phosphotransferase) domain 1"/>
    <property type="match status" value="1"/>
</dbReference>
<proteinExistence type="predicted"/>
<gene>
    <name evidence="4" type="ORF">EW145_g5469</name>
</gene>
<dbReference type="PANTHER" id="PTHR11909">
    <property type="entry name" value="CASEIN KINASE-RELATED"/>
    <property type="match status" value="1"/>
</dbReference>
<dbReference type="Proteomes" id="UP000308199">
    <property type="component" value="Unassembled WGS sequence"/>
</dbReference>
<comment type="caution">
    <text evidence="4">The sequence shown here is derived from an EMBL/GenBank/DDBJ whole genome shotgun (WGS) entry which is preliminary data.</text>
</comment>
<dbReference type="InterPro" id="IPR017441">
    <property type="entry name" value="Protein_kinase_ATP_BS"/>
</dbReference>
<dbReference type="InterPro" id="IPR000719">
    <property type="entry name" value="Prot_kinase_dom"/>
</dbReference>
<evidence type="ECO:0000313" key="5">
    <source>
        <dbReference type="Proteomes" id="UP000308199"/>
    </source>
</evidence>
<feature type="region of interest" description="Disordered" evidence="2">
    <location>
        <begin position="354"/>
        <end position="395"/>
    </location>
</feature>
<dbReference type="InterPro" id="IPR011009">
    <property type="entry name" value="Kinase-like_dom_sf"/>
</dbReference>
<sequence length="573" mass="65004">MGNGDERVRVPARIDNWILEYNLGSGYSGSIWRAHNPFTNQIAAIKVQDVDHECPTNRYERNFYPSLQGGLGMPTLWASGVHGEYDYLVIDLLGPSLDNLYRKNGKSMDLRSTICIAMQVISRLEFMHSRGILHRDIQLGNCVIGRGKNERLIYMIDFGFSKRYIDPHTRKHIPDSRVKRDFIGNYWFSSVNVHCRVPSRRDDMEALALMLIHVMIDDGLPWTRNGIPKNNKQQDVIIRQKLGTSPDELCRGLPPVFEEFLRYCRRLRFFDRPNYRQWKERFADLAREKGYVESDGGVNDELAWPPKPEEMLISPKRRARTAKRSPSQKAGGEVAIEDILAEIAKMRLDNNRIPTKEKPIADTSRSYTLEKDKASKSKSGAARGTEGSDKSKQLAQTNIIVISSDDESEPSSRQLGRTIKQAAMRQLTRKARRAYENAELAQLVREFVKTMQANRSKFFTKEAFDFLSALGKQLENPSVFVLPDSQAPAGDRNLAATNGSQKRLRQRPLPTPKVETVKDLRLRLQNAPFVLENAQLAKMIADFSAAIRASSGKTINNDGFVFLDSVAARLEGS</sequence>
<dbReference type="PROSITE" id="PS50011">
    <property type="entry name" value="PROTEIN_KINASE_DOM"/>
    <property type="match status" value="1"/>
</dbReference>
<dbReference type="GO" id="GO:0005524">
    <property type="term" value="F:ATP binding"/>
    <property type="evidence" value="ECO:0007669"/>
    <property type="project" value="UniProtKB-UniRule"/>
</dbReference>
<dbReference type="GO" id="GO:0004672">
    <property type="term" value="F:protein kinase activity"/>
    <property type="evidence" value="ECO:0007669"/>
    <property type="project" value="InterPro"/>
</dbReference>
<dbReference type="CDD" id="cd14016">
    <property type="entry name" value="STKc_CK1"/>
    <property type="match status" value="1"/>
</dbReference>